<dbReference type="OrthoDB" id="190375at2759"/>
<keyword evidence="4" id="KW-0653">Protein transport</keyword>
<feature type="domain" description="V-SNARE coiled-coil homology" evidence="11">
    <location>
        <begin position="159"/>
        <end position="219"/>
    </location>
</feature>
<evidence type="ECO:0000256" key="10">
    <source>
        <dbReference type="SAM" id="Phobius"/>
    </source>
</evidence>
<comment type="caution">
    <text evidence="12">The sequence shown here is derived from an EMBL/GenBank/DDBJ whole genome shotgun (WGS) entry which is preliminary data.</text>
</comment>
<protein>
    <recommendedName>
        <fullName evidence="7">Synaptobrevin homolog YKT6</fullName>
    </recommendedName>
</protein>
<dbReference type="GO" id="GO:0005737">
    <property type="term" value="C:cytoplasm"/>
    <property type="evidence" value="ECO:0007669"/>
    <property type="project" value="UniProtKB-ARBA"/>
</dbReference>
<dbReference type="InterPro" id="IPR051097">
    <property type="entry name" value="Synaptobrevin-like_transport"/>
</dbReference>
<keyword evidence="5 10" id="KW-1133">Transmembrane helix</keyword>
<dbReference type="InterPro" id="IPR042855">
    <property type="entry name" value="V_SNARE_CC"/>
</dbReference>
<dbReference type="GO" id="GO:0016020">
    <property type="term" value="C:membrane"/>
    <property type="evidence" value="ECO:0007669"/>
    <property type="project" value="InterPro"/>
</dbReference>
<accession>A0A0J9XCB6</accession>
<dbReference type="PANTHER" id="PTHR21136">
    <property type="entry name" value="SNARE PROTEINS"/>
    <property type="match status" value="1"/>
</dbReference>
<evidence type="ECO:0000256" key="3">
    <source>
        <dbReference type="ARBA" id="ARBA00022692"/>
    </source>
</evidence>
<evidence type="ECO:0000256" key="6">
    <source>
        <dbReference type="ARBA" id="ARBA00023136"/>
    </source>
</evidence>
<dbReference type="FunFam" id="1.20.5.110:FF:000004">
    <property type="entry name" value="Vesicle-associated membrane protein 7"/>
    <property type="match status" value="1"/>
</dbReference>
<dbReference type="InterPro" id="IPR011012">
    <property type="entry name" value="Longin-like_dom_sf"/>
</dbReference>
<dbReference type="InterPro" id="IPR010908">
    <property type="entry name" value="Longin_dom"/>
</dbReference>
<evidence type="ECO:0000259" key="11">
    <source>
        <dbReference type="PROSITE" id="PS50892"/>
    </source>
</evidence>
<evidence type="ECO:0000256" key="8">
    <source>
        <dbReference type="ARBA" id="ARBA00046280"/>
    </source>
</evidence>
<name>A0A0J9XCB6_GEOCN</name>
<evidence type="ECO:0000256" key="4">
    <source>
        <dbReference type="ARBA" id="ARBA00022927"/>
    </source>
</evidence>
<dbReference type="EMBL" id="CCBN010000010">
    <property type="protein sequence ID" value="CDO55162.1"/>
    <property type="molecule type" value="Genomic_DNA"/>
</dbReference>
<dbReference type="CDD" id="cd15843">
    <property type="entry name" value="R-SNARE"/>
    <property type="match status" value="1"/>
</dbReference>
<keyword evidence="2" id="KW-0813">Transport</keyword>
<dbReference type="GO" id="GO:0012505">
    <property type="term" value="C:endomembrane system"/>
    <property type="evidence" value="ECO:0007669"/>
    <property type="project" value="UniProtKB-SubCell"/>
</dbReference>
<dbReference type="Proteomes" id="UP000242525">
    <property type="component" value="Unassembled WGS sequence"/>
</dbReference>
<evidence type="ECO:0000256" key="9">
    <source>
        <dbReference type="PROSITE-ProRule" id="PRU00290"/>
    </source>
</evidence>
<keyword evidence="13" id="KW-1185">Reference proteome</keyword>
<sequence>MASAAEGSSNQQRFLYGAIVHGQTSVLSEYNADPTGVAKDLSKVVLEQVAFKDDKKLSFLHGNYSIHYITRPSDVPSSAPLGLTYIVVLRNQTDGNSSGFKDDGRRVPFLFLMDLESIFRSKYLGKVVGGSVDDLRATPALDKDLRDLLIRADRGENDVSGLARQEIEQVKTIMIENVERVLERGERINLLVSKTDRMNNNAVEFRKRAGTVKRQMKWQNIKFRVILVLFIIFLIYLFMGILCGLPGLQQCLA</sequence>
<evidence type="ECO:0000256" key="5">
    <source>
        <dbReference type="ARBA" id="ARBA00022989"/>
    </source>
</evidence>
<reference evidence="12" key="1">
    <citation type="submission" date="2014-03" db="EMBL/GenBank/DDBJ databases">
        <authorList>
            <person name="Casaregola S."/>
        </authorList>
    </citation>
    <scope>NUCLEOTIDE SEQUENCE [LARGE SCALE GENOMIC DNA]</scope>
    <source>
        <strain evidence="12">CLIB 918</strain>
    </source>
</reference>
<comment type="similarity">
    <text evidence="1">Belongs to the synaptobrevin family.</text>
</comment>
<dbReference type="GO" id="GO:0016192">
    <property type="term" value="P:vesicle-mediated transport"/>
    <property type="evidence" value="ECO:0007669"/>
    <property type="project" value="InterPro"/>
</dbReference>
<organism evidence="12 13">
    <name type="scientific">Geotrichum candidum</name>
    <name type="common">Oospora lactis</name>
    <name type="synonym">Dipodascus geotrichum</name>
    <dbReference type="NCBI Taxonomy" id="1173061"/>
    <lineage>
        <taxon>Eukaryota</taxon>
        <taxon>Fungi</taxon>
        <taxon>Dikarya</taxon>
        <taxon>Ascomycota</taxon>
        <taxon>Saccharomycotina</taxon>
        <taxon>Dipodascomycetes</taxon>
        <taxon>Dipodascales</taxon>
        <taxon>Dipodascaceae</taxon>
        <taxon>Geotrichum</taxon>
    </lineage>
</organism>
<dbReference type="Gene3D" id="1.20.5.110">
    <property type="match status" value="1"/>
</dbReference>
<proteinExistence type="inferred from homology"/>
<dbReference type="GO" id="GO:0015031">
    <property type="term" value="P:protein transport"/>
    <property type="evidence" value="ECO:0007669"/>
    <property type="project" value="UniProtKB-KW"/>
</dbReference>
<dbReference type="STRING" id="1173061.A0A0J9XCB6"/>
<evidence type="ECO:0000313" key="13">
    <source>
        <dbReference type="Proteomes" id="UP000242525"/>
    </source>
</evidence>
<feature type="transmembrane region" description="Helical" evidence="10">
    <location>
        <begin position="223"/>
        <end position="248"/>
    </location>
</feature>
<keyword evidence="6 10" id="KW-0472">Membrane</keyword>
<dbReference type="Gene3D" id="3.30.450.50">
    <property type="entry name" value="Longin domain"/>
    <property type="match status" value="1"/>
</dbReference>
<dbReference type="PRINTS" id="PR00219">
    <property type="entry name" value="SYNAPTOBREVN"/>
</dbReference>
<dbReference type="Pfam" id="PF00957">
    <property type="entry name" value="Synaptobrevin"/>
    <property type="match status" value="1"/>
</dbReference>
<comment type="subcellular location">
    <subcellularLocation>
        <location evidence="8">Endomembrane system</location>
        <topology evidence="8">Single-pass type IV membrane protein</topology>
    </subcellularLocation>
</comment>
<dbReference type="InterPro" id="IPR001388">
    <property type="entry name" value="Synaptobrevin-like"/>
</dbReference>
<gene>
    <name evidence="12" type="ORF">BN980_GECA10s00835g</name>
</gene>
<dbReference type="PANTHER" id="PTHR21136:SF168">
    <property type="entry name" value="VESICLE-ASSOCIATED MEMBRANE PROTEIN 9"/>
    <property type="match status" value="1"/>
</dbReference>
<keyword evidence="9" id="KW-0175">Coiled coil</keyword>
<evidence type="ECO:0000313" key="12">
    <source>
        <dbReference type="EMBL" id="CDO55162.1"/>
    </source>
</evidence>
<evidence type="ECO:0000256" key="2">
    <source>
        <dbReference type="ARBA" id="ARBA00022448"/>
    </source>
</evidence>
<dbReference type="SUPFAM" id="SSF58038">
    <property type="entry name" value="SNARE fusion complex"/>
    <property type="match status" value="1"/>
</dbReference>
<dbReference type="SUPFAM" id="SSF64356">
    <property type="entry name" value="SNARE-like"/>
    <property type="match status" value="1"/>
</dbReference>
<evidence type="ECO:0000256" key="1">
    <source>
        <dbReference type="ARBA" id="ARBA00008025"/>
    </source>
</evidence>
<dbReference type="CDD" id="cd14824">
    <property type="entry name" value="Longin"/>
    <property type="match status" value="1"/>
</dbReference>
<keyword evidence="3 10" id="KW-0812">Transmembrane</keyword>
<dbReference type="PROSITE" id="PS50892">
    <property type="entry name" value="V_SNARE"/>
    <property type="match status" value="1"/>
</dbReference>
<dbReference type="AlphaFoldDB" id="A0A0J9XCB6"/>
<evidence type="ECO:0000256" key="7">
    <source>
        <dbReference type="ARBA" id="ARBA00026133"/>
    </source>
</evidence>